<name>A0A649V2N4_9CAUD</name>
<accession>A0A649V2N4</accession>
<dbReference type="RefSeq" id="YP_009905540.1">
    <property type="nucleotide sequence ID" value="NC_049857.1"/>
</dbReference>
<proteinExistence type="predicted"/>
<dbReference type="Proteomes" id="UP000422881">
    <property type="component" value="Segment"/>
</dbReference>
<evidence type="ECO:0000313" key="2">
    <source>
        <dbReference type="Proteomes" id="UP000422881"/>
    </source>
</evidence>
<protein>
    <submittedName>
        <fullName evidence="1">Uncharacterized protein</fullName>
    </submittedName>
</protein>
<dbReference type="GeneID" id="56137926"/>
<evidence type="ECO:0000313" key="1">
    <source>
        <dbReference type="EMBL" id="QGJ84902.1"/>
    </source>
</evidence>
<dbReference type="KEGG" id="vg:56137926"/>
<sequence length="57" mass="6678">MKVKELIKVLENQPQDMEVCFDYTDGWSTDDIDEVIIANKYYDYDFEKVVVLIGGKL</sequence>
<organism evidence="1 2">
    <name type="scientific">Lactococcus phage P1048</name>
    <dbReference type="NCBI Taxonomy" id="2662295"/>
    <lineage>
        <taxon>Viruses</taxon>
        <taxon>Duplodnaviria</taxon>
        <taxon>Heunggongvirae</taxon>
        <taxon>Uroviricota</taxon>
        <taxon>Caudoviricetes</taxon>
        <taxon>Audreyjarvisvirus</taxon>
        <taxon>Audreyjarvisvirus P1048</taxon>
    </lineage>
</organism>
<dbReference type="EMBL" id="MN552145">
    <property type="protein sequence ID" value="QGJ84902.1"/>
    <property type="molecule type" value="Genomic_DNA"/>
</dbReference>
<reference evidence="1 2" key="1">
    <citation type="submission" date="2019-10" db="EMBL/GenBank/DDBJ databases">
        <authorList>
            <person name="Brinks E."/>
        </authorList>
    </citation>
    <scope>NUCLEOTIDE SEQUENCE [LARGE SCALE GENOMIC DNA]</scope>
</reference>
<keyword evidence="2" id="KW-1185">Reference proteome</keyword>